<proteinExistence type="predicted"/>
<keyword evidence="3" id="KW-1185">Reference proteome</keyword>
<accession>A0A2H3C958</accession>
<feature type="region of interest" description="Disordered" evidence="1">
    <location>
        <begin position="52"/>
        <end position="73"/>
    </location>
</feature>
<evidence type="ECO:0000256" key="1">
    <source>
        <dbReference type="SAM" id="MobiDB-lite"/>
    </source>
</evidence>
<dbReference type="InParanoid" id="A0A2H3C958"/>
<protein>
    <submittedName>
        <fullName evidence="2">Uncharacterized protein</fullName>
    </submittedName>
</protein>
<evidence type="ECO:0000313" key="3">
    <source>
        <dbReference type="Proteomes" id="UP000217790"/>
    </source>
</evidence>
<organism evidence="2 3">
    <name type="scientific">Armillaria gallica</name>
    <name type="common">Bulbous honey fungus</name>
    <name type="synonym">Armillaria bulbosa</name>
    <dbReference type="NCBI Taxonomy" id="47427"/>
    <lineage>
        <taxon>Eukaryota</taxon>
        <taxon>Fungi</taxon>
        <taxon>Dikarya</taxon>
        <taxon>Basidiomycota</taxon>
        <taxon>Agaricomycotina</taxon>
        <taxon>Agaricomycetes</taxon>
        <taxon>Agaricomycetidae</taxon>
        <taxon>Agaricales</taxon>
        <taxon>Marasmiineae</taxon>
        <taxon>Physalacriaceae</taxon>
        <taxon>Armillaria</taxon>
    </lineage>
</organism>
<reference evidence="3" key="1">
    <citation type="journal article" date="2017" name="Nat. Ecol. Evol.">
        <title>Genome expansion and lineage-specific genetic innovations in the forest pathogenic fungi Armillaria.</title>
        <authorList>
            <person name="Sipos G."/>
            <person name="Prasanna A.N."/>
            <person name="Walter M.C."/>
            <person name="O'Connor E."/>
            <person name="Balint B."/>
            <person name="Krizsan K."/>
            <person name="Kiss B."/>
            <person name="Hess J."/>
            <person name="Varga T."/>
            <person name="Slot J."/>
            <person name="Riley R."/>
            <person name="Boka B."/>
            <person name="Rigling D."/>
            <person name="Barry K."/>
            <person name="Lee J."/>
            <person name="Mihaltcheva S."/>
            <person name="LaButti K."/>
            <person name="Lipzen A."/>
            <person name="Waldron R."/>
            <person name="Moloney N.M."/>
            <person name="Sperisen C."/>
            <person name="Kredics L."/>
            <person name="Vagvoelgyi C."/>
            <person name="Patrignani A."/>
            <person name="Fitzpatrick D."/>
            <person name="Nagy I."/>
            <person name="Doyle S."/>
            <person name="Anderson J.B."/>
            <person name="Grigoriev I.V."/>
            <person name="Gueldener U."/>
            <person name="Muensterkoetter M."/>
            <person name="Nagy L.G."/>
        </authorList>
    </citation>
    <scope>NUCLEOTIDE SEQUENCE [LARGE SCALE GENOMIC DNA]</scope>
    <source>
        <strain evidence="3">Ar21-2</strain>
    </source>
</reference>
<evidence type="ECO:0000313" key="2">
    <source>
        <dbReference type="EMBL" id="PBK79609.1"/>
    </source>
</evidence>
<dbReference type="EMBL" id="KZ293768">
    <property type="protein sequence ID" value="PBK79609.1"/>
    <property type="molecule type" value="Genomic_DNA"/>
</dbReference>
<gene>
    <name evidence="2" type="ORF">ARMGADRAFT_1092971</name>
</gene>
<feature type="compositionally biased region" description="Basic residues" evidence="1">
    <location>
        <begin position="59"/>
        <end position="70"/>
    </location>
</feature>
<dbReference type="AlphaFoldDB" id="A0A2H3C958"/>
<name>A0A2H3C958_ARMGA</name>
<sequence length="132" mass="15098">MFGEHPCRYSHDRRCLPLNLSHCPAPAPSPTIRIDVPPAPILAESIKPPKSAARMKLDMKRKKQRLKRRRAEAMARNRGLYSCYGRRKSEWEDERAENFGFLRGEAEELACQGVKPWDDDAWAVMDALSSGF</sequence>
<dbReference type="Proteomes" id="UP000217790">
    <property type="component" value="Unassembled WGS sequence"/>
</dbReference>
<dbReference type="OrthoDB" id="629492at2759"/>